<feature type="domain" description="HTH marR-type" evidence="1">
    <location>
        <begin position="17"/>
        <end position="147"/>
    </location>
</feature>
<dbReference type="InterPro" id="IPR036390">
    <property type="entry name" value="WH_DNA-bd_sf"/>
</dbReference>
<dbReference type="RefSeq" id="WP_184751985.1">
    <property type="nucleotide sequence ID" value="NZ_BAAAJR010000001.1"/>
</dbReference>
<gene>
    <name evidence="2" type="ORF">HD594_003175</name>
</gene>
<organism evidence="2 3">
    <name type="scientific">Microbacterium thalassium</name>
    <dbReference type="NCBI Taxonomy" id="362649"/>
    <lineage>
        <taxon>Bacteria</taxon>
        <taxon>Bacillati</taxon>
        <taxon>Actinomycetota</taxon>
        <taxon>Actinomycetes</taxon>
        <taxon>Micrococcales</taxon>
        <taxon>Microbacteriaceae</taxon>
        <taxon>Microbacterium</taxon>
    </lineage>
</organism>
<accession>A0A7X0FSF1</accession>
<protein>
    <submittedName>
        <fullName evidence="2">DNA-binding MarR family transcriptional regulator</fullName>
    </submittedName>
</protein>
<dbReference type="Proteomes" id="UP000537775">
    <property type="component" value="Unassembled WGS sequence"/>
</dbReference>
<evidence type="ECO:0000259" key="1">
    <source>
        <dbReference type="PROSITE" id="PS50995"/>
    </source>
</evidence>
<dbReference type="PANTHER" id="PTHR33164:SF57">
    <property type="entry name" value="MARR-FAMILY TRANSCRIPTIONAL REGULATOR"/>
    <property type="match status" value="1"/>
</dbReference>
<dbReference type="SMART" id="SM00347">
    <property type="entry name" value="HTH_MARR"/>
    <property type="match status" value="1"/>
</dbReference>
<dbReference type="InterPro" id="IPR039422">
    <property type="entry name" value="MarR/SlyA-like"/>
</dbReference>
<dbReference type="Pfam" id="PF12802">
    <property type="entry name" value="MarR_2"/>
    <property type="match status" value="1"/>
</dbReference>
<comment type="caution">
    <text evidence="2">The sequence shown here is derived from an EMBL/GenBank/DDBJ whole genome shotgun (WGS) entry which is preliminary data.</text>
</comment>
<name>A0A7X0FSF1_9MICO</name>
<dbReference type="GO" id="GO:0003700">
    <property type="term" value="F:DNA-binding transcription factor activity"/>
    <property type="evidence" value="ECO:0007669"/>
    <property type="project" value="InterPro"/>
</dbReference>
<keyword evidence="2" id="KW-0238">DNA-binding</keyword>
<reference evidence="2 3" key="1">
    <citation type="submission" date="2020-08" db="EMBL/GenBank/DDBJ databases">
        <title>Sequencing the genomes of 1000 actinobacteria strains.</title>
        <authorList>
            <person name="Klenk H.-P."/>
        </authorList>
    </citation>
    <scope>NUCLEOTIDE SEQUENCE [LARGE SCALE GENOMIC DNA]</scope>
    <source>
        <strain evidence="2 3">DSM 12511</strain>
    </source>
</reference>
<evidence type="ECO:0000313" key="3">
    <source>
        <dbReference type="Proteomes" id="UP000537775"/>
    </source>
</evidence>
<dbReference type="PROSITE" id="PS50995">
    <property type="entry name" value="HTH_MARR_2"/>
    <property type="match status" value="1"/>
</dbReference>
<dbReference type="PANTHER" id="PTHR33164">
    <property type="entry name" value="TRANSCRIPTIONAL REGULATOR, MARR FAMILY"/>
    <property type="match status" value="1"/>
</dbReference>
<keyword evidence="3" id="KW-1185">Reference proteome</keyword>
<dbReference type="SUPFAM" id="SSF46785">
    <property type="entry name" value="Winged helix' DNA-binding domain"/>
    <property type="match status" value="1"/>
</dbReference>
<dbReference type="Gene3D" id="1.10.10.10">
    <property type="entry name" value="Winged helix-like DNA-binding domain superfamily/Winged helix DNA-binding domain"/>
    <property type="match status" value="1"/>
</dbReference>
<proteinExistence type="predicted"/>
<dbReference type="EMBL" id="JACHML010000001">
    <property type="protein sequence ID" value="MBB6392862.1"/>
    <property type="molecule type" value="Genomic_DNA"/>
</dbReference>
<dbReference type="GO" id="GO:0006950">
    <property type="term" value="P:response to stress"/>
    <property type="evidence" value="ECO:0007669"/>
    <property type="project" value="TreeGrafter"/>
</dbReference>
<dbReference type="InterPro" id="IPR036388">
    <property type="entry name" value="WH-like_DNA-bd_sf"/>
</dbReference>
<dbReference type="AlphaFoldDB" id="A0A7X0FSF1"/>
<dbReference type="InterPro" id="IPR000835">
    <property type="entry name" value="HTH_MarR-typ"/>
</dbReference>
<dbReference type="GO" id="GO:0003677">
    <property type="term" value="F:DNA binding"/>
    <property type="evidence" value="ECO:0007669"/>
    <property type="project" value="UniProtKB-KW"/>
</dbReference>
<sequence length="151" mass="16399">MSGEAPDPRTAAVRALELEFGSLMGMFRRIIAENADRLSPGMLPGVYKVFTVIARRESITLSTLADVLAADKGQTSRAVRELEELGLVQRTPDPADRRSQLISPTPMGLERLAAARAPQERSLLAALEDWSVDDIDDLARMLRALAAGESP</sequence>
<evidence type="ECO:0000313" key="2">
    <source>
        <dbReference type="EMBL" id="MBB6392862.1"/>
    </source>
</evidence>